<proteinExistence type="predicted"/>
<organism evidence="1 2">
    <name type="scientific">Streptococcus parauberis NCFD 2020</name>
    <dbReference type="NCBI Taxonomy" id="873447"/>
    <lineage>
        <taxon>Bacteria</taxon>
        <taxon>Bacillati</taxon>
        <taxon>Bacillota</taxon>
        <taxon>Bacilli</taxon>
        <taxon>Lactobacillales</taxon>
        <taxon>Streptococcaceae</taxon>
        <taxon>Streptococcus</taxon>
    </lineage>
</organism>
<dbReference type="Proteomes" id="UP000003732">
    <property type="component" value="Unassembled WGS sequence"/>
</dbReference>
<evidence type="ECO:0000313" key="2">
    <source>
        <dbReference type="Proteomes" id="UP000003732"/>
    </source>
</evidence>
<name>F1Z1P3_9STRE</name>
<evidence type="ECO:0000313" key="1">
    <source>
        <dbReference type="EMBL" id="EGE54255.1"/>
    </source>
</evidence>
<reference evidence="1 2" key="1">
    <citation type="submission" date="2011-02" db="EMBL/GenBank/DDBJ databases">
        <authorList>
            <person name="Stanhope M.J."/>
            <person name="Durkin A.S."/>
            <person name="Hostetler J."/>
            <person name="Kim M."/>
            <person name="Radune D."/>
            <person name="Singh I."/>
            <person name="Town C.D."/>
        </authorList>
    </citation>
    <scope>NUCLEOTIDE SEQUENCE [LARGE SCALE GENOMIC DNA]</scope>
    <source>
        <strain evidence="1 2">NCFD 2020</strain>
    </source>
</reference>
<dbReference type="AlphaFoldDB" id="F1Z1P3"/>
<accession>F1Z1P3</accession>
<dbReference type="EMBL" id="AEUT02000001">
    <property type="protein sequence ID" value="EGE54255.1"/>
    <property type="molecule type" value="Genomic_DNA"/>
</dbReference>
<sequence>MRNYTINLKGKTVNFKKVNKLVQKINIFKKRDKKGTYIYKFYS</sequence>
<dbReference type="HOGENOM" id="CLU_3240316_0_0_9"/>
<gene>
    <name evidence="1" type="ORF">SPB_2120</name>
</gene>
<protein>
    <submittedName>
        <fullName evidence="1">Uncharacterized protein</fullName>
    </submittedName>
</protein>
<comment type="caution">
    <text evidence="1">The sequence shown here is derived from an EMBL/GenBank/DDBJ whole genome shotgun (WGS) entry which is preliminary data.</text>
</comment>